<evidence type="ECO:0000313" key="2">
    <source>
        <dbReference type="WBParaSite" id="Pan_g130.t1"/>
    </source>
</evidence>
<organism evidence="1 2">
    <name type="scientific">Panagrellus redivivus</name>
    <name type="common">Microworm</name>
    <dbReference type="NCBI Taxonomy" id="6233"/>
    <lineage>
        <taxon>Eukaryota</taxon>
        <taxon>Metazoa</taxon>
        <taxon>Ecdysozoa</taxon>
        <taxon>Nematoda</taxon>
        <taxon>Chromadorea</taxon>
        <taxon>Rhabditida</taxon>
        <taxon>Tylenchina</taxon>
        <taxon>Panagrolaimomorpha</taxon>
        <taxon>Panagrolaimoidea</taxon>
        <taxon>Panagrolaimidae</taxon>
        <taxon>Panagrellus</taxon>
    </lineage>
</organism>
<dbReference type="AlphaFoldDB" id="A0A7E4UVL0"/>
<protein>
    <submittedName>
        <fullName evidence="2">DUF4220 domain-containing protein</fullName>
    </submittedName>
</protein>
<dbReference type="Proteomes" id="UP000492821">
    <property type="component" value="Unassembled WGS sequence"/>
</dbReference>
<keyword evidence="1" id="KW-1185">Reference proteome</keyword>
<proteinExistence type="predicted"/>
<reference evidence="1" key="1">
    <citation type="journal article" date="2013" name="Genetics">
        <title>The draft genome and transcriptome of Panagrellus redivivus are shaped by the harsh demands of a free-living lifestyle.</title>
        <authorList>
            <person name="Srinivasan J."/>
            <person name="Dillman A.R."/>
            <person name="Macchietto M.G."/>
            <person name="Heikkinen L."/>
            <person name="Lakso M."/>
            <person name="Fracchia K.M."/>
            <person name="Antoshechkin I."/>
            <person name="Mortazavi A."/>
            <person name="Wong G."/>
            <person name="Sternberg P.W."/>
        </authorList>
    </citation>
    <scope>NUCLEOTIDE SEQUENCE [LARGE SCALE GENOMIC DNA]</scope>
    <source>
        <strain evidence="1">MT8872</strain>
    </source>
</reference>
<name>A0A7E4UVL0_PANRE</name>
<sequence length="354" mass="40902">MEYELAHGPESSNWPGPWPYECDRKLRVLTDFKRWKASEWSIFITAMTPTVVVAVLKNTHPQQALSMLMFSAFVHLISSPFIPEENIAIAQTIINYWRKIRTQTWGEYSRTIKSHEVLHIPHKITVNGPPRAYSGFSGENIVGVLGRLITSKSKKNAATQMRDRYSIDHKLQVFQFDYEIDPKVEKVMQSRNRRVKERGFESTLSIDDEYFRMIKARCGDGNVTLQSRMFVKNVRYDVYDDGNYSNSVLYYKDNFDGISIGLLKRISVCAGETVMCVLKLRKMLMMNSLPKEMFTGAPLAELKYALRCFFVIKNPCTEGERIVIKPEQILFKGLLVPYDTVFHVVPLDLSFEHN</sequence>
<dbReference type="WBParaSite" id="Pan_g130.t1">
    <property type="protein sequence ID" value="Pan_g130.t1"/>
    <property type="gene ID" value="Pan_g130"/>
</dbReference>
<evidence type="ECO:0000313" key="1">
    <source>
        <dbReference type="Proteomes" id="UP000492821"/>
    </source>
</evidence>
<accession>A0A7E4UVL0</accession>
<reference evidence="2" key="2">
    <citation type="submission" date="2020-10" db="UniProtKB">
        <authorList>
            <consortium name="WormBaseParasite"/>
        </authorList>
    </citation>
    <scope>IDENTIFICATION</scope>
</reference>